<name>A0A5B0P571_PUCGR</name>
<dbReference type="Proteomes" id="UP000324748">
    <property type="component" value="Unassembled WGS sequence"/>
</dbReference>
<proteinExistence type="predicted"/>
<gene>
    <name evidence="2" type="ORF">PGT21_025082</name>
</gene>
<organism evidence="2 3">
    <name type="scientific">Puccinia graminis f. sp. tritici</name>
    <dbReference type="NCBI Taxonomy" id="56615"/>
    <lineage>
        <taxon>Eukaryota</taxon>
        <taxon>Fungi</taxon>
        <taxon>Dikarya</taxon>
        <taxon>Basidiomycota</taxon>
        <taxon>Pucciniomycotina</taxon>
        <taxon>Pucciniomycetes</taxon>
        <taxon>Pucciniales</taxon>
        <taxon>Pucciniaceae</taxon>
        <taxon>Puccinia</taxon>
    </lineage>
</organism>
<protein>
    <submittedName>
        <fullName evidence="2">Uncharacterized protein</fullName>
    </submittedName>
</protein>
<evidence type="ECO:0000256" key="1">
    <source>
        <dbReference type="SAM" id="MobiDB-lite"/>
    </source>
</evidence>
<accession>A0A5B0P571</accession>
<evidence type="ECO:0000313" key="3">
    <source>
        <dbReference type="Proteomes" id="UP000324748"/>
    </source>
</evidence>
<reference evidence="2 3" key="1">
    <citation type="submission" date="2019-05" db="EMBL/GenBank/DDBJ databases">
        <title>Emergence of the Ug99 lineage of the wheat stem rust pathogen through somatic hybridization.</title>
        <authorList>
            <person name="Li F."/>
            <person name="Upadhyaya N.M."/>
            <person name="Sperschneider J."/>
            <person name="Matny O."/>
            <person name="Nguyen-Phuc H."/>
            <person name="Mago R."/>
            <person name="Raley C."/>
            <person name="Miller M.E."/>
            <person name="Silverstein K.A.T."/>
            <person name="Henningsen E."/>
            <person name="Hirsch C.D."/>
            <person name="Visser B."/>
            <person name="Pretorius Z.A."/>
            <person name="Steffenson B.J."/>
            <person name="Schwessinger B."/>
            <person name="Dodds P.N."/>
            <person name="Figueroa M."/>
        </authorList>
    </citation>
    <scope>NUCLEOTIDE SEQUENCE [LARGE SCALE GENOMIC DNA]</scope>
    <source>
        <strain evidence="2">21-0</strain>
    </source>
</reference>
<feature type="region of interest" description="Disordered" evidence="1">
    <location>
        <begin position="106"/>
        <end position="146"/>
    </location>
</feature>
<comment type="caution">
    <text evidence="2">The sequence shown here is derived from an EMBL/GenBank/DDBJ whole genome shotgun (WGS) entry which is preliminary data.</text>
</comment>
<sequence length="146" mass="16177">MNSSRVRFKEMAAKYCPDWDYTDLHSSPPEMDLDLKTGILTVYPSLPTVSGTRKDESLTMVQLLVNTARAREEDACVCQKTQQNSVTKHEPDAPQLELPPVVDVQMNLQPTEEPLANKHDPDASPSESPSIVKVEGDDNQGLKPAM</sequence>
<evidence type="ECO:0000313" key="2">
    <source>
        <dbReference type="EMBL" id="KAA1096685.1"/>
    </source>
</evidence>
<dbReference type="OrthoDB" id="10333445at2759"/>
<keyword evidence="3" id="KW-1185">Reference proteome</keyword>
<dbReference type="AlphaFoldDB" id="A0A5B0P571"/>
<dbReference type="EMBL" id="VSWC01000067">
    <property type="protein sequence ID" value="KAA1096685.1"/>
    <property type="molecule type" value="Genomic_DNA"/>
</dbReference>